<comment type="caution">
    <text evidence="2">The sequence shown here is derived from an EMBL/GenBank/DDBJ whole genome shotgun (WGS) entry which is preliminary data.</text>
</comment>
<organism evidence="2">
    <name type="scientific">hydrocarbon metagenome</name>
    <dbReference type="NCBI Taxonomy" id="938273"/>
    <lineage>
        <taxon>unclassified sequences</taxon>
        <taxon>metagenomes</taxon>
        <taxon>ecological metagenomes</taxon>
    </lineage>
</organism>
<dbReference type="EMBL" id="LNQE01001101">
    <property type="protein sequence ID" value="KUG21094.1"/>
    <property type="molecule type" value="Genomic_DNA"/>
</dbReference>
<protein>
    <submittedName>
        <fullName evidence="2">Energy conserving hydrogenase eha transmembrane protein i</fullName>
    </submittedName>
</protein>
<gene>
    <name evidence="2" type="ORF">ASZ90_009165</name>
</gene>
<name>A0A0W8FJK6_9ZZZZ</name>
<evidence type="ECO:0000256" key="1">
    <source>
        <dbReference type="SAM" id="Phobius"/>
    </source>
</evidence>
<keyword evidence="1" id="KW-1133">Transmembrane helix</keyword>
<reference evidence="2" key="1">
    <citation type="journal article" date="2015" name="Proc. Natl. Acad. Sci. U.S.A.">
        <title>Networks of energetic and metabolic interactions define dynamics in microbial communities.</title>
        <authorList>
            <person name="Embree M."/>
            <person name="Liu J.K."/>
            <person name="Al-Bassam M.M."/>
            <person name="Zengler K."/>
        </authorList>
    </citation>
    <scope>NUCLEOTIDE SEQUENCE</scope>
</reference>
<sequence>MNRQKVLTIAGIAGAVCIAASGAAAAGYLPLWLAEILLVIAFPLFVLFIGLWWNAAEGDEDIPFIGY</sequence>
<evidence type="ECO:0000313" key="2">
    <source>
        <dbReference type="EMBL" id="KUG21094.1"/>
    </source>
</evidence>
<keyword evidence="1 2" id="KW-0812">Transmembrane</keyword>
<keyword evidence="1" id="KW-0472">Membrane</keyword>
<feature type="transmembrane region" description="Helical" evidence="1">
    <location>
        <begin position="36"/>
        <end position="55"/>
    </location>
</feature>
<accession>A0A0W8FJK6</accession>
<proteinExistence type="predicted"/>
<dbReference type="AlphaFoldDB" id="A0A0W8FJK6"/>